<proteinExistence type="evidence at transcript level"/>
<comment type="pathway">
    <text evidence="5">Glycolipid biosynthesis; glycosylphosphatidylinositol-anchor biosynthesis.</text>
</comment>
<feature type="transmembrane region" description="Helical" evidence="5">
    <location>
        <begin position="200"/>
        <end position="217"/>
    </location>
</feature>
<keyword evidence="4 5" id="KW-0472">Membrane</keyword>
<evidence type="ECO:0000313" key="6">
    <source>
        <dbReference type="EMBL" id="CAB3264870.1"/>
    </source>
</evidence>
<evidence type="ECO:0000256" key="2">
    <source>
        <dbReference type="ARBA" id="ARBA00022692"/>
    </source>
</evidence>
<feature type="transmembrane region" description="Helical" evidence="5">
    <location>
        <begin position="486"/>
        <end position="507"/>
    </location>
</feature>
<dbReference type="UniPathway" id="UPA00196"/>
<comment type="subcellular location">
    <subcellularLocation>
        <location evidence="5">Endoplasmic reticulum membrane</location>
        <topology evidence="5">Multi-pass membrane protein</topology>
    </subcellularLocation>
    <subcellularLocation>
        <location evidence="1">Membrane</location>
        <topology evidence="1">Multi-pass membrane protein</topology>
    </subcellularLocation>
</comment>
<dbReference type="PANTHER" id="PTHR20661">
    <property type="entry name" value="PHOSPHATIDYLINOSITOL-GLYCAN BIOSYNTHESIS CLASS W PROTEIN"/>
    <property type="match status" value="1"/>
</dbReference>
<feature type="transmembrane region" description="Helical" evidence="5">
    <location>
        <begin position="83"/>
        <end position="103"/>
    </location>
</feature>
<evidence type="ECO:0000256" key="1">
    <source>
        <dbReference type="ARBA" id="ARBA00004141"/>
    </source>
</evidence>
<keyword evidence="5" id="KW-0256">Endoplasmic reticulum</keyword>
<reference evidence="6" key="1">
    <citation type="submission" date="2020-04" db="EMBL/GenBank/DDBJ databases">
        <authorList>
            <person name="Neveu A P."/>
        </authorList>
    </citation>
    <scope>NUCLEOTIDE SEQUENCE</scope>
    <source>
        <tissue evidence="6">Whole embryo</tissue>
    </source>
</reference>
<feature type="transmembrane region" description="Helical" evidence="5">
    <location>
        <begin position="344"/>
        <end position="366"/>
    </location>
</feature>
<feature type="transmembrane region" description="Helical" evidence="5">
    <location>
        <begin position="304"/>
        <end position="324"/>
    </location>
</feature>
<comment type="function">
    <text evidence="5">A acetyltransferase, which acetylates the inositol ring of phosphatidylinositol during biosynthesis of GPI-anchor.</text>
</comment>
<dbReference type="EMBL" id="LR789008">
    <property type="protein sequence ID" value="CAB3264870.1"/>
    <property type="molecule type" value="mRNA"/>
</dbReference>
<accession>A0A6F9DPB0</accession>
<evidence type="ECO:0000256" key="5">
    <source>
        <dbReference type="RuleBase" id="RU280819"/>
    </source>
</evidence>
<keyword evidence="2 5" id="KW-0812">Transmembrane</keyword>
<dbReference type="EC" id="2.3.-.-" evidence="5"/>
<organism evidence="6">
    <name type="scientific">Phallusia mammillata</name>
    <dbReference type="NCBI Taxonomy" id="59560"/>
    <lineage>
        <taxon>Eukaryota</taxon>
        <taxon>Metazoa</taxon>
        <taxon>Chordata</taxon>
        <taxon>Tunicata</taxon>
        <taxon>Ascidiacea</taxon>
        <taxon>Phlebobranchia</taxon>
        <taxon>Ascidiidae</taxon>
        <taxon>Phallusia</taxon>
    </lineage>
</organism>
<protein>
    <recommendedName>
        <fullName evidence="5">Phosphatidylinositol-glycan biosynthesis class W protein</fullName>
        <ecNumber evidence="5">2.3.-.-</ecNumber>
    </recommendedName>
</protein>
<feature type="transmembrane region" description="Helical" evidence="5">
    <location>
        <begin position="378"/>
        <end position="397"/>
    </location>
</feature>
<feature type="transmembrane region" description="Helical" evidence="5">
    <location>
        <begin position="237"/>
        <end position="259"/>
    </location>
</feature>
<dbReference type="GO" id="GO:0032216">
    <property type="term" value="F:glucosaminyl-phosphatidylinositol O-acyltransferase activity"/>
    <property type="evidence" value="ECO:0007669"/>
    <property type="project" value="TreeGrafter"/>
</dbReference>
<feature type="transmembrane region" description="Helical" evidence="5">
    <location>
        <begin position="58"/>
        <end position="77"/>
    </location>
</feature>
<name>A0A6F9DPB0_9ASCI</name>
<dbReference type="GO" id="GO:0072659">
    <property type="term" value="P:protein localization to plasma membrane"/>
    <property type="evidence" value="ECO:0007669"/>
    <property type="project" value="TreeGrafter"/>
</dbReference>
<keyword evidence="5" id="KW-0337">GPI-anchor biosynthesis</keyword>
<keyword evidence="3 5" id="KW-1133">Transmembrane helix</keyword>
<dbReference type="PIRSF" id="PIRSF017321">
    <property type="entry name" value="GWT1"/>
    <property type="match status" value="1"/>
</dbReference>
<dbReference type="GO" id="GO:0005789">
    <property type="term" value="C:endoplasmic reticulum membrane"/>
    <property type="evidence" value="ECO:0007669"/>
    <property type="project" value="UniProtKB-SubCell"/>
</dbReference>
<dbReference type="GO" id="GO:0006506">
    <property type="term" value="P:GPI anchor biosynthetic process"/>
    <property type="evidence" value="ECO:0007669"/>
    <property type="project" value="UniProtKB-UniPathway"/>
</dbReference>
<feature type="transmembrane region" description="Helical" evidence="5">
    <location>
        <begin position="417"/>
        <end position="438"/>
    </location>
</feature>
<dbReference type="AlphaFoldDB" id="A0A6F9DPB0"/>
<gene>
    <name evidence="6" type="primary">Pigw</name>
</gene>
<dbReference type="InterPro" id="IPR009447">
    <property type="entry name" value="PIGW/GWT1"/>
</dbReference>
<evidence type="ECO:0000256" key="3">
    <source>
        <dbReference type="ARBA" id="ARBA00022989"/>
    </source>
</evidence>
<keyword evidence="5" id="KW-0012">Acyltransferase</keyword>
<feature type="transmembrane region" description="Helical" evidence="5">
    <location>
        <begin position="170"/>
        <end position="188"/>
    </location>
</feature>
<sequence length="541" mass="60730">MDEQSLTVQKVKFVSNLNGTSTEEVILISTISAASLLLRAAVICIMPKMVLQNSVFRYLIDFIVVFLPLLLSVTVFSEYLIKILVSIIVFAISILWLTCKLLVKQSESVVHSCYVAPSFYQDKVKPFGSDSNVNSSDMEEYYANLNENMKNPDAIFLVPSNLPFVTTFRAFVNIASCICILAVDFDIFPRRFAKVETYGVSVMDLGVGGFVVANALVSPEARNNRRQEKSKSVYSGFLAVCLQIISTWPLVMLGIIRLVSVKMSGYQEHVSEYGVHWNFFFTLALVRILSTFVLAFINIRLCGLVSFLIAAAYQYALNSDSASLTNFLLSNAYDGNLLVQNKEGIASSIGTLALYLAGIQMGAFLFKPRHTFLEWKKASVGMFALTMSLGLALNLSISLNQPVSRRIGNLSYILWMLYYAAMFLFQYLFVDLLLVFLVDSTSLPLECMPNRWLMLSGKNAAKDIKIIYTPVPPKLCLLSAINRNQLFYFLLCNLLTGAVNFTINTLLVDTKMALVIIIAYCLFGSWLIWCLHLRRITLKFW</sequence>
<dbReference type="PANTHER" id="PTHR20661:SF0">
    <property type="entry name" value="PHOSPHATIDYLINOSITOL-GLYCAN BIOSYNTHESIS CLASS W PROTEIN"/>
    <property type="match status" value="1"/>
</dbReference>
<keyword evidence="5" id="KW-0808">Transferase</keyword>
<dbReference type="Pfam" id="PF06423">
    <property type="entry name" value="GWT1"/>
    <property type="match status" value="1"/>
</dbReference>
<comment type="similarity">
    <text evidence="5">Belongs to the PIGW family.</text>
</comment>
<evidence type="ECO:0000256" key="4">
    <source>
        <dbReference type="ARBA" id="ARBA00023136"/>
    </source>
</evidence>
<feature type="transmembrane region" description="Helical" evidence="5">
    <location>
        <begin position="279"/>
        <end position="297"/>
    </location>
</feature>
<feature type="transmembrane region" description="Helical" evidence="5">
    <location>
        <begin position="25"/>
        <end position="46"/>
    </location>
</feature>
<feature type="transmembrane region" description="Helical" evidence="5">
    <location>
        <begin position="513"/>
        <end position="531"/>
    </location>
</feature>